<dbReference type="InterPro" id="IPR010559">
    <property type="entry name" value="Sig_transdc_His_kin_internal"/>
</dbReference>
<name>A0ABX7CVG2_SPHMU</name>
<keyword evidence="3" id="KW-1185">Reference proteome</keyword>
<gene>
    <name evidence="2" type="ORF">I6I98_12845</name>
</gene>
<dbReference type="GO" id="GO:0016301">
    <property type="term" value="F:kinase activity"/>
    <property type="evidence" value="ECO:0007669"/>
    <property type="project" value="UniProtKB-KW"/>
</dbReference>
<protein>
    <submittedName>
        <fullName evidence="2">Histidine kinase</fullName>
    </submittedName>
</protein>
<dbReference type="EMBL" id="CP068224">
    <property type="protein sequence ID" value="QQT56089.1"/>
    <property type="molecule type" value="Genomic_DNA"/>
</dbReference>
<dbReference type="PANTHER" id="PTHR34220:SF7">
    <property type="entry name" value="SENSOR HISTIDINE KINASE YPDA"/>
    <property type="match status" value="1"/>
</dbReference>
<dbReference type="Proteomes" id="UP000595498">
    <property type="component" value="Chromosome"/>
</dbReference>
<evidence type="ECO:0000313" key="3">
    <source>
        <dbReference type="Proteomes" id="UP000595498"/>
    </source>
</evidence>
<keyword evidence="2" id="KW-0808">Transferase</keyword>
<sequence>MSAIELFRNWNQKKEEILSLEHQFLESEVNKLKGQVSPIFLSKALQRASALAPTQPKTSSTILMQLGQLLRYQLYDCDREKVFLQSEIHFISNFLNLYQLISDRHFDYSLVIKGQTNQLLITPLLLIVLVQTLVEKQALSYLQIEMETKDQTLNFDFAFGEKYNLNDNDLADVKNKFDTLHSHVYQLKSQAGNLQLQLVL</sequence>
<accession>A0ABX7CVG2</accession>
<evidence type="ECO:0000313" key="2">
    <source>
        <dbReference type="EMBL" id="QQT56089.1"/>
    </source>
</evidence>
<dbReference type="InterPro" id="IPR050640">
    <property type="entry name" value="Bact_2-comp_sensor_kinase"/>
</dbReference>
<feature type="domain" description="Signal transduction histidine kinase internal region" evidence="1">
    <location>
        <begin position="28"/>
        <end position="100"/>
    </location>
</feature>
<reference evidence="2 3" key="1">
    <citation type="submission" date="2021-01" db="EMBL/GenBank/DDBJ databases">
        <title>FDA dAtabase for Regulatory Grade micrObial Sequences (FDA-ARGOS): Supporting development and validation of Infectious Disease Dx tests.</title>
        <authorList>
            <person name="Sproer C."/>
            <person name="Gronow S."/>
            <person name="Severitt S."/>
            <person name="Schroder I."/>
            <person name="Tallon L."/>
            <person name="Sadzewicz L."/>
            <person name="Zhao X."/>
            <person name="Boylan J."/>
            <person name="Ott S."/>
            <person name="Bowen H."/>
            <person name="Vavikolanu K."/>
            <person name="Mehta A."/>
            <person name="Aluvathingal J."/>
            <person name="Nadendla S."/>
            <person name="Lowell S."/>
            <person name="Myers T."/>
            <person name="Yan Y."/>
            <person name="Sichtig H."/>
        </authorList>
    </citation>
    <scope>NUCLEOTIDE SEQUENCE [LARGE SCALE GENOMIC DNA]</scope>
    <source>
        <strain evidence="2 3">FDAARGOS_1141</strain>
    </source>
</reference>
<organism evidence="2 3">
    <name type="scientific">Sphingobacterium multivorum</name>
    <dbReference type="NCBI Taxonomy" id="28454"/>
    <lineage>
        <taxon>Bacteria</taxon>
        <taxon>Pseudomonadati</taxon>
        <taxon>Bacteroidota</taxon>
        <taxon>Sphingobacteriia</taxon>
        <taxon>Sphingobacteriales</taxon>
        <taxon>Sphingobacteriaceae</taxon>
        <taxon>Sphingobacterium</taxon>
    </lineage>
</organism>
<dbReference type="PANTHER" id="PTHR34220">
    <property type="entry name" value="SENSOR HISTIDINE KINASE YPDA"/>
    <property type="match status" value="1"/>
</dbReference>
<evidence type="ECO:0000259" key="1">
    <source>
        <dbReference type="Pfam" id="PF06580"/>
    </source>
</evidence>
<proteinExistence type="predicted"/>
<dbReference type="Pfam" id="PF06580">
    <property type="entry name" value="His_kinase"/>
    <property type="match status" value="1"/>
</dbReference>
<keyword evidence="2" id="KW-0418">Kinase</keyword>